<dbReference type="AlphaFoldDB" id="A0A843UYA4"/>
<protein>
    <recommendedName>
        <fullName evidence="1">At5g58720/SDE5-like UBA-like domain-containing protein</fullName>
    </recommendedName>
</protein>
<sequence>MDPSTSNTSELDEERALEILLDAFSSVCSLEEIASAYCRAGCDVNVAGEILSRLQEDRSTNELDSSNDIVSNDVEPSYQCKNSNTSKQRKFTVSTGTVSTVLGKGYSRRTSSQSKPLKATKPLKLELKEPLTDDATSEAIESDSAPNSHLISNKETVEFLFSMLGDGFKLDKDVINNVLDVIVLSILKLVIEKPVFLFL</sequence>
<dbReference type="Proteomes" id="UP000652761">
    <property type="component" value="Unassembled WGS sequence"/>
</dbReference>
<comment type="caution">
    <text evidence="2">The sequence shown here is derived from an EMBL/GenBank/DDBJ whole genome shotgun (WGS) entry which is preliminary data.</text>
</comment>
<proteinExistence type="predicted"/>
<name>A0A843UYA4_COLES</name>
<evidence type="ECO:0000313" key="2">
    <source>
        <dbReference type="EMBL" id="MQL88618.1"/>
    </source>
</evidence>
<evidence type="ECO:0000313" key="3">
    <source>
        <dbReference type="Proteomes" id="UP000652761"/>
    </source>
</evidence>
<dbReference type="EMBL" id="NMUH01001074">
    <property type="protein sequence ID" value="MQL88618.1"/>
    <property type="molecule type" value="Genomic_DNA"/>
</dbReference>
<dbReference type="Pfam" id="PF24767">
    <property type="entry name" value="UBA_At5g58720"/>
    <property type="match status" value="1"/>
</dbReference>
<organism evidence="2 3">
    <name type="scientific">Colocasia esculenta</name>
    <name type="common">Wild taro</name>
    <name type="synonym">Arum esculentum</name>
    <dbReference type="NCBI Taxonomy" id="4460"/>
    <lineage>
        <taxon>Eukaryota</taxon>
        <taxon>Viridiplantae</taxon>
        <taxon>Streptophyta</taxon>
        <taxon>Embryophyta</taxon>
        <taxon>Tracheophyta</taxon>
        <taxon>Spermatophyta</taxon>
        <taxon>Magnoliopsida</taxon>
        <taxon>Liliopsida</taxon>
        <taxon>Araceae</taxon>
        <taxon>Aroideae</taxon>
        <taxon>Colocasieae</taxon>
        <taxon>Colocasia</taxon>
    </lineage>
</organism>
<gene>
    <name evidence="2" type="ORF">Taro_021183</name>
</gene>
<dbReference type="InterPro" id="IPR056254">
    <property type="entry name" value="At5g58720/SDE5-like_UBA-like"/>
</dbReference>
<evidence type="ECO:0000259" key="1">
    <source>
        <dbReference type="Pfam" id="PF24767"/>
    </source>
</evidence>
<keyword evidence="3" id="KW-1185">Reference proteome</keyword>
<accession>A0A843UYA4</accession>
<dbReference type="OrthoDB" id="1928104at2759"/>
<reference evidence="2" key="1">
    <citation type="submission" date="2017-07" db="EMBL/GenBank/DDBJ databases">
        <title>Taro Niue Genome Assembly and Annotation.</title>
        <authorList>
            <person name="Atibalentja N."/>
            <person name="Keating K."/>
            <person name="Fields C.J."/>
        </authorList>
    </citation>
    <scope>NUCLEOTIDE SEQUENCE</scope>
    <source>
        <strain evidence="2">Niue_2</strain>
        <tissue evidence="2">Leaf</tissue>
    </source>
</reference>
<feature type="domain" description="At5g58720/SDE5-like UBA-like" evidence="1">
    <location>
        <begin position="13"/>
        <end position="54"/>
    </location>
</feature>
<dbReference type="PANTHER" id="PTHR47872:SF1">
    <property type="entry name" value="NUCLEAR RNA EXPORT FACTOR SDE5-RELATED"/>
    <property type="match status" value="1"/>
</dbReference>
<dbReference type="PANTHER" id="PTHR47872">
    <property type="entry name" value="NUCLEAR RNA EXPORT FACTOR SDE5-RELATED"/>
    <property type="match status" value="1"/>
</dbReference>